<dbReference type="InterPro" id="IPR000477">
    <property type="entry name" value="RT_dom"/>
</dbReference>
<dbReference type="Pfam" id="PF00078">
    <property type="entry name" value="RVT_1"/>
    <property type="match status" value="1"/>
</dbReference>
<feature type="domain" description="RRM" evidence="4">
    <location>
        <begin position="62"/>
        <end position="139"/>
    </location>
</feature>
<evidence type="ECO:0000256" key="2">
    <source>
        <dbReference type="SAM" id="Coils"/>
    </source>
</evidence>
<dbReference type="CDD" id="cd01650">
    <property type="entry name" value="RT_nLTR_like"/>
    <property type="match status" value="1"/>
</dbReference>
<evidence type="ECO:0000256" key="3">
    <source>
        <dbReference type="SAM" id="MobiDB-lite"/>
    </source>
</evidence>
<dbReference type="PROSITE" id="PS50102">
    <property type="entry name" value="RRM"/>
    <property type="match status" value="1"/>
</dbReference>
<dbReference type="PANTHER" id="PTHR33116">
    <property type="entry name" value="REVERSE TRANSCRIPTASE ZINC-BINDING DOMAIN-CONTAINING PROTEIN-RELATED-RELATED"/>
    <property type="match status" value="1"/>
</dbReference>
<keyword evidence="2" id="KW-0175">Coiled coil</keyword>
<sequence>MRGRESKRDSRQGTRYRRRAQSSRFFEHSRIRDSTRRHDYQNQKRGVQRCWGFDWKIYNQATPFYFTNFPEDWSYEQMWRTFLKYGRVYAIYSPRRTNKEGKRFGFVRFLEVKNVNMLEKQLDQIRIGDHKLRVNCPRFSEAEKSTRKPIVQSKIASEKKRSYADVVRNQGGDCKQQNPSDNGQAKQIWKAKGNVTGWTGIDFNPAKEDWEWLEGTYVGTARSVEIVPIIQERFYMEGLFSVKLRAMGGKLVLLDGDDKDDLKDLMESAADWLKQWFDDIRPWTPNRVASERFVWLKVSGVPLHAWGPNFFNTIATLWGRFISLDESTSLKKRLDVARVLISTTDMGSISKVLHIKVNGEPFCIRCKEEEFSNGHFNLKSDHKPSSPSCSEEDDLEHWTSDSPFEVEFSDDNMRLRCNIDGEVGDEDDVAMSRIQNTKETLEKEEKKGGRLTKDIIVENKTTLETKGSQDPNVNEESEGEIADSQQAPENNKCDEMVNSATREREPGASCPTKNSFEVLGQGETQQQENEGKPKTDQIQTHSGQKEKVIVDEGPLNISPDGQTELQTTNPEKESADGKLCEMSFWQGFESESGSIKNWMGRNLRQSTRKRRNQKKKSRSCLSIYKSSPMLAEDGIKKQAGKLKSKNLRKEGLPSFLPDPEKPIAGESISDSAIANCNRSNSRRNLISEIWQFAQQVGMEALENEEEIIQQITNMESRDKEAKEKLKERRRASKLKKEVREVVRKERVEFLAIQESKMEVVDRATCKQLWGSDDFDFCMKASNGNSGGLLCIWDNKLLKNCSQIEGENFVGVSGNWGEKMLPVYLINVYAPCDAVVRRCMWDELKALIYGRSGNWCLMGDFNCTRKLNERAGANGASRGMRDFDNFVRETELVDLPLIGRKYTWYHPSGNSMSRLDRFLLSEGWLENWSEVKQWGLMRTVSDHCPIILKEQKPDWGPKPFKLFNNWVNHPDFTKVVSEVWKSTKPEGWKGYCLKEKLKATKNRIKEWSCKEFNLLELKIKEAKEGIEELDKRAEQTQLTDLEITTRKQLFYDLWDGLKIKEGMSRQKARKEWLRNGDANTQFFHKCIRNRQRKQEINCIEINGCHQNSVQGIKDGIAKHFEELYREEDWARPVLNGINFKQISTAQANLLTSPFSEEEIKKAVWDCGCSKAPGLDGFNFLFFRRMWEVIKKDVVDFVQEFHKNGRLVAGSNASFITLIPKVCNPQKIEDLVIPYVIGKQQMAFIEGRQLSEGVIIANEIIDDAKKRKRECFLFKIDFEKAFDKVSWRFLDYMLMRMGFGDIWRGWIRECLQTSMVSILVNGSPTRQFKVSKGLRQGDPLSPFLFLIIAEALNGIITKATELSLFEGVEVAQNGVHCSHIQFADDALIFGKASESNVWAAKCIMRTFELATGLKINYSKSQLMGVNVEEDWMEKMACLLNCKIGCMPFKYLGVPVGGNHRRMELWKPLIDTFSKKLTTWKGQQLSLGGRITLLNSVLSSLPVFLLSVYLAPKVAAKDQMLQSLDSVKLQQGVKDNWDWIHTKDGAYTAKSGYQHLASLQNSNHRHEFSRVWNSYIPTKICGFVWQLLLNKIPTKANLFKRGVISQTQELICCFCNEHVEDRDHLFLKCRIVDEIWNKCFKWWNLQKTNFENCWEAFVKHAESPPHAKRKKGWEAIWFSVTWTVWLTRNRKLFQKEEVDTARIYHSIKEGCEKAEEYKHAANSWKVPEMQLRKLRAKNINKGGYGILEGLSIVKSDTVVVPTLYYGVDTKRKNGPKSPTRTWCRHTI</sequence>
<feature type="region of interest" description="Disordered" evidence="3">
    <location>
        <begin position="641"/>
        <end position="667"/>
    </location>
</feature>
<dbReference type="Pfam" id="PF13966">
    <property type="entry name" value="zf-RVT"/>
    <property type="match status" value="1"/>
</dbReference>
<reference evidence="6 7" key="1">
    <citation type="journal article" date="2021" name="Commun. Biol.">
        <title>The genome of Shorea leprosula (Dipterocarpaceae) highlights the ecological relevance of drought in aseasonal tropical rainforests.</title>
        <authorList>
            <person name="Ng K.K.S."/>
            <person name="Kobayashi M.J."/>
            <person name="Fawcett J.A."/>
            <person name="Hatakeyama M."/>
            <person name="Paape T."/>
            <person name="Ng C.H."/>
            <person name="Ang C.C."/>
            <person name="Tnah L.H."/>
            <person name="Lee C.T."/>
            <person name="Nishiyama T."/>
            <person name="Sese J."/>
            <person name="O'Brien M.J."/>
            <person name="Copetti D."/>
            <person name="Mohd Noor M.I."/>
            <person name="Ong R.C."/>
            <person name="Putra M."/>
            <person name="Sireger I.Z."/>
            <person name="Indrioko S."/>
            <person name="Kosugi Y."/>
            <person name="Izuno A."/>
            <person name="Isagi Y."/>
            <person name="Lee S.L."/>
            <person name="Shimizu K.K."/>
        </authorList>
    </citation>
    <scope>NUCLEOTIDE SEQUENCE [LARGE SCALE GENOMIC DNA]</scope>
    <source>
        <strain evidence="6">214</strain>
    </source>
</reference>
<evidence type="ECO:0000313" key="7">
    <source>
        <dbReference type="Proteomes" id="UP001054252"/>
    </source>
</evidence>
<feature type="region of interest" description="Disordered" evidence="3">
    <location>
        <begin position="376"/>
        <end position="396"/>
    </location>
</feature>
<dbReference type="EMBL" id="BPVZ01000035">
    <property type="protein sequence ID" value="GKV11964.1"/>
    <property type="molecule type" value="Genomic_DNA"/>
</dbReference>
<dbReference type="InterPro" id="IPR036691">
    <property type="entry name" value="Endo/exonu/phosph_ase_sf"/>
</dbReference>
<feature type="region of interest" description="Disordered" evidence="3">
    <location>
        <begin position="458"/>
        <end position="491"/>
    </location>
</feature>
<dbReference type="Proteomes" id="UP001054252">
    <property type="component" value="Unassembled WGS sequence"/>
</dbReference>
<dbReference type="Gene3D" id="3.30.70.330">
    <property type="match status" value="1"/>
</dbReference>
<dbReference type="PROSITE" id="PS50878">
    <property type="entry name" value="RT_POL"/>
    <property type="match status" value="1"/>
</dbReference>
<accession>A0AAV5JBI2</accession>
<dbReference type="InterPro" id="IPR035979">
    <property type="entry name" value="RBD_domain_sf"/>
</dbReference>
<dbReference type="PANTHER" id="PTHR33116:SF75">
    <property type="entry name" value="RIBONUCLEASE H PROTEIN"/>
    <property type="match status" value="1"/>
</dbReference>
<feature type="compositionally biased region" description="Basic and acidic residues" evidence="3">
    <location>
        <begin position="1"/>
        <end position="12"/>
    </location>
</feature>
<feature type="compositionally biased region" description="Polar residues" evidence="3">
    <location>
        <begin position="559"/>
        <end position="569"/>
    </location>
</feature>
<dbReference type="GO" id="GO:0003824">
    <property type="term" value="F:catalytic activity"/>
    <property type="evidence" value="ECO:0007669"/>
    <property type="project" value="InterPro"/>
</dbReference>
<dbReference type="Gene3D" id="3.60.10.10">
    <property type="entry name" value="Endonuclease/exonuclease/phosphatase"/>
    <property type="match status" value="1"/>
</dbReference>
<dbReference type="GO" id="GO:0003723">
    <property type="term" value="F:RNA binding"/>
    <property type="evidence" value="ECO:0007669"/>
    <property type="project" value="UniProtKB-UniRule"/>
</dbReference>
<evidence type="ECO:0000313" key="6">
    <source>
        <dbReference type="EMBL" id="GKV11964.1"/>
    </source>
</evidence>
<dbReference type="SMART" id="SM00360">
    <property type="entry name" value="RRM"/>
    <property type="match status" value="1"/>
</dbReference>
<feature type="region of interest" description="Disordered" evidence="3">
    <location>
        <begin position="599"/>
        <end position="619"/>
    </location>
</feature>
<feature type="compositionally biased region" description="Basic residues" evidence="3">
    <location>
        <begin position="606"/>
        <end position="618"/>
    </location>
</feature>
<dbReference type="SUPFAM" id="SSF54928">
    <property type="entry name" value="RNA-binding domain, RBD"/>
    <property type="match status" value="1"/>
</dbReference>
<proteinExistence type="predicted"/>
<name>A0AAV5JBI2_9ROSI</name>
<dbReference type="InterPro" id="IPR043502">
    <property type="entry name" value="DNA/RNA_pol_sf"/>
</dbReference>
<dbReference type="InterPro" id="IPR012677">
    <property type="entry name" value="Nucleotide-bd_a/b_plait_sf"/>
</dbReference>
<evidence type="ECO:0000259" key="4">
    <source>
        <dbReference type="PROSITE" id="PS50102"/>
    </source>
</evidence>
<protein>
    <submittedName>
        <fullName evidence="6">Uncharacterized protein</fullName>
    </submittedName>
</protein>
<gene>
    <name evidence="6" type="ORF">SLEP1_g23173</name>
</gene>
<dbReference type="CDD" id="cd00590">
    <property type="entry name" value="RRM_SF"/>
    <property type="match status" value="1"/>
</dbReference>
<feature type="region of interest" description="Disordered" evidence="3">
    <location>
        <begin position="1"/>
        <end position="25"/>
    </location>
</feature>
<keyword evidence="7" id="KW-1185">Reference proteome</keyword>
<dbReference type="InterPro" id="IPR000504">
    <property type="entry name" value="RRM_dom"/>
</dbReference>
<evidence type="ECO:0000256" key="1">
    <source>
        <dbReference type="PROSITE-ProRule" id="PRU00176"/>
    </source>
</evidence>
<keyword evidence="1" id="KW-0694">RNA-binding</keyword>
<dbReference type="Pfam" id="PF00076">
    <property type="entry name" value="RRM_1"/>
    <property type="match status" value="1"/>
</dbReference>
<dbReference type="InterPro" id="IPR026960">
    <property type="entry name" value="RVT-Znf"/>
</dbReference>
<evidence type="ECO:0000259" key="5">
    <source>
        <dbReference type="PROSITE" id="PS50878"/>
    </source>
</evidence>
<dbReference type="SUPFAM" id="SSF56672">
    <property type="entry name" value="DNA/RNA polymerases"/>
    <property type="match status" value="1"/>
</dbReference>
<feature type="region of interest" description="Disordered" evidence="3">
    <location>
        <begin position="522"/>
        <end position="576"/>
    </location>
</feature>
<comment type="caution">
    <text evidence="6">The sequence shown here is derived from an EMBL/GenBank/DDBJ whole genome shotgun (WGS) entry which is preliminary data.</text>
</comment>
<feature type="domain" description="Reverse transcriptase" evidence="5">
    <location>
        <begin position="1198"/>
        <end position="1453"/>
    </location>
</feature>
<organism evidence="6 7">
    <name type="scientific">Rubroshorea leprosula</name>
    <dbReference type="NCBI Taxonomy" id="152421"/>
    <lineage>
        <taxon>Eukaryota</taxon>
        <taxon>Viridiplantae</taxon>
        <taxon>Streptophyta</taxon>
        <taxon>Embryophyta</taxon>
        <taxon>Tracheophyta</taxon>
        <taxon>Spermatophyta</taxon>
        <taxon>Magnoliopsida</taxon>
        <taxon>eudicotyledons</taxon>
        <taxon>Gunneridae</taxon>
        <taxon>Pentapetalae</taxon>
        <taxon>rosids</taxon>
        <taxon>malvids</taxon>
        <taxon>Malvales</taxon>
        <taxon>Dipterocarpaceae</taxon>
        <taxon>Rubroshorea</taxon>
    </lineage>
</organism>
<dbReference type="InterPro" id="IPR005135">
    <property type="entry name" value="Endo/exonuclease/phosphatase"/>
</dbReference>
<feature type="coiled-coil region" evidence="2">
    <location>
        <begin position="1011"/>
        <end position="1038"/>
    </location>
</feature>
<dbReference type="SUPFAM" id="SSF56219">
    <property type="entry name" value="DNase I-like"/>
    <property type="match status" value="1"/>
</dbReference>
<dbReference type="Pfam" id="PF03372">
    <property type="entry name" value="Exo_endo_phos"/>
    <property type="match status" value="1"/>
</dbReference>